<dbReference type="EMBL" id="JANBOJ010000942">
    <property type="protein sequence ID" value="KAJ1718402.1"/>
    <property type="molecule type" value="Genomic_DNA"/>
</dbReference>
<comment type="caution">
    <text evidence="2">The sequence shown here is derived from an EMBL/GenBank/DDBJ whole genome shotgun (WGS) entry which is preliminary data.</text>
</comment>
<dbReference type="Pfam" id="PF17667">
    <property type="entry name" value="Pkinase_fungal"/>
    <property type="match status" value="1"/>
</dbReference>
<evidence type="ECO:0000259" key="1">
    <source>
        <dbReference type="Pfam" id="PF17667"/>
    </source>
</evidence>
<evidence type="ECO:0000313" key="3">
    <source>
        <dbReference type="Proteomes" id="UP001149813"/>
    </source>
</evidence>
<organism evidence="2 3">
    <name type="scientific">Coemansia erecta</name>
    <dbReference type="NCBI Taxonomy" id="147472"/>
    <lineage>
        <taxon>Eukaryota</taxon>
        <taxon>Fungi</taxon>
        <taxon>Fungi incertae sedis</taxon>
        <taxon>Zoopagomycota</taxon>
        <taxon>Kickxellomycotina</taxon>
        <taxon>Kickxellomycetes</taxon>
        <taxon>Kickxellales</taxon>
        <taxon>Kickxellaceae</taxon>
        <taxon>Coemansia</taxon>
    </lineage>
</organism>
<dbReference type="PANTHER" id="PTHR38248:SF2">
    <property type="entry name" value="FUNK1 11"/>
    <property type="match status" value="1"/>
</dbReference>
<keyword evidence="3" id="KW-1185">Reference proteome</keyword>
<sequence length="207" mass="23639">LILYMRGAYVSQFNRRFIWGMTLCGDAVRVCNFGNDHMLASREMRLSEESGRARFIKYLVYWSFCEEHCLGYDPTMAWLPGPECWQIAVPTLPETAGDPYSVRTKFYYTSKEIASADHLFGRHTRSFLATDTLPTDADGSHYSKCKYVIKDSWVESTPNAGDDERDEIGHLGHIHEKLKYCKKVRGNYPTIVAGGRVQFDRSDGKGI</sequence>
<feature type="non-terminal residue" evidence="2">
    <location>
        <position position="1"/>
    </location>
</feature>
<dbReference type="PANTHER" id="PTHR38248">
    <property type="entry name" value="FUNK1 6"/>
    <property type="match status" value="1"/>
</dbReference>
<evidence type="ECO:0000313" key="2">
    <source>
        <dbReference type="EMBL" id="KAJ1718402.1"/>
    </source>
</evidence>
<protein>
    <recommendedName>
        <fullName evidence="1">Fungal-type protein kinase domain-containing protein</fullName>
    </recommendedName>
</protein>
<reference evidence="2" key="1">
    <citation type="submission" date="2022-07" db="EMBL/GenBank/DDBJ databases">
        <title>Phylogenomic reconstructions and comparative analyses of Kickxellomycotina fungi.</title>
        <authorList>
            <person name="Reynolds N.K."/>
            <person name="Stajich J.E."/>
            <person name="Barry K."/>
            <person name="Grigoriev I.V."/>
            <person name="Crous P."/>
            <person name="Smith M.E."/>
        </authorList>
    </citation>
    <scope>NUCLEOTIDE SEQUENCE</scope>
    <source>
        <strain evidence="2">NBRC 32514</strain>
    </source>
</reference>
<dbReference type="AlphaFoldDB" id="A0A9W7XSX0"/>
<dbReference type="OrthoDB" id="5584477at2759"/>
<accession>A0A9W7XSX0</accession>
<proteinExistence type="predicted"/>
<dbReference type="Proteomes" id="UP001149813">
    <property type="component" value="Unassembled WGS sequence"/>
</dbReference>
<name>A0A9W7XSX0_9FUNG</name>
<feature type="domain" description="Fungal-type protein kinase" evidence="1">
    <location>
        <begin position="2"/>
        <end position="157"/>
    </location>
</feature>
<feature type="non-terminal residue" evidence="2">
    <location>
        <position position="207"/>
    </location>
</feature>
<gene>
    <name evidence="2" type="ORF">LPJ53_006541</name>
</gene>
<dbReference type="InterPro" id="IPR040976">
    <property type="entry name" value="Pkinase_fungal"/>
</dbReference>